<dbReference type="AlphaFoldDB" id="A0ABC9FHB8"/>
<dbReference type="Pfam" id="PF13639">
    <property type="entry name" value="zf-RING_2"/>
    <property type="match status" value="1"/>
</dbReference>
<evidence type="ECO:0000313" key="3">
    <source>
        <dbReference type="EMBL" id="CAL5074262.1"/>
    </source>
</evidence>
<keyword evidence="1" id="KW-0862">Zinc</keyword>
<organism evidence="3 4">
    <name type="scientific">Urochloa decumbens</name>
    <dbReference type="NCBI Taxonomy" id="240449"/>
    <lineage>
        <taxon>Eukaryota</taxon>
        <taxon>Viridiplantae</taxon>
        <taxon>Streptophyta</taxon>
        <taxon>Embryophyta</taxon>
        <taxon>Tracheophyta</taxon>
        <taxon>Spermatophyta</taxon>
        <taxon>Magnoliopsida</taxon>
        <taxon>Liliopsida</taxon>
        <taxon>Poales</taxon>
        <taxon>Poaceae</taxon>
        <taxon>PACMAD clade</taxon>
        <taxon>Panicoideae</taxon>
        <taxon>Panicodae</taxon>
        <taxon>Paniceae</taxon>
        <taxon>Melinidinae</taxon>
        <taxon>Urochloa</taxon>
    </lineage>
</organism>
<evidence type="ECO:0000256" key="1">
    <source>
        <dbReference type="PROSITE-ProRule" id="PRU00175"/>
    </source>
</evidence>
<gene>
    <name evidence="3" type="ORF">URODEC1_LOCUS105110</name>
</gene>
<evidence type="ECO:0000259" key="2">
    <source>
        <dbReference type="PROSITE" id="PS50089"/>
    </source>
</evidence>
<accession>A0ABC9FHB8</accession>
<dbReference type="Proteomes" id="UP001497457">
    <property type="component" value="Chromosome 6rd"/>
</dbReference>
<keyword evidence="4" id="KW-1185">Reference proteome</keyword>
<keyword evidence="1" id="KW-0863">Zinc-finger</keyword>
<keyword evidence="1" id="KW-0479">Metal-binding</keyword>
<reference evidence="4" key="1">
    <citation type="submission" date="2024-06" db="EMBL/GenBank/DDBJ databases">
        <authorList>
            <person name="Ryan C."/>
        </authorList>
    </citation>
    <scope>NUCLEOTIDE SEQUENCE [LARGE SCALE GENOMIC DNA]</scope>
</reference>
<proteinExistence type="predicted"/>
<name>A0ABC9FHB8_9POAL</name>
<dbReference type="Gene3D" id="3.30.40.10">
    <property type="entry name" value="Zinc/RING finger domain, C3HC4 (zinc finger)"/>
    <property type="match status" value="1"/>
</dbReference>
<evidence type="ECO:0000313" key="4">
    <source>
        <dbReference type="Proteomes" id="UP001497457"/>
    </source>
</evidence>
<dbReference type="SMART" id="SM00184">
    <property type="entry name" value="RING"/>
    <property type="match status" value="1"/>
</dbReference>
<dbReference type="CDD" id="cd16448">
    <property type="entry name" value="RING-H2"/>
    <property type="match status" value="1"/>
</dbReference>
<dbReference type="EMBL" id="OZ075116">
    <property type="protein sequence ID" value="CAL5074262.1"/>
    <property type="molecule type" value="Genomic_DNA"/>
</dbReference>
<reference evidence="3 4" key="2">
    <citation type="submission" date="2024-10" db="EMBL/GenBank/DDBJ databases">
        <authorList>
            <person name="Ryan C."/>
        </authorList>
    </citation>
    <scope>NUCLEOTIDE SEQUENCE [LARGE SCALE GENOMIC DNA]</scope>
</reference>
<dbReference type="InterPro" id="IPR013083">
    <property type="entry name" value="Znf_RING/FYVE/PHD"/>
</dbReference>
<protein>
    <recommendedName>
        <fullName evidence="2">RING-type domain-containing protein</fullName>
    </recommendedName>
</protein>
<dbReference type="InterPro" id="IPR001841">
    <property type="entry name" value="Znf_RING"/>
</dbReference>
<feature type="domain" description="RING-type" evidence="2">
    <location>
        <begin position="158"/>
        <end position="199"/>
    </location>
</feature>
<sequence length="216" mass="23607">MDGHDGSAPLEEGPSYVRFVCKITVQRASSRLGGRGDLADVESTGPVRVFEAKYPVDDPSDFLDYDRIRRIVWFVLIRMPGLRDVDLSPSNWDIFRPGAVATSILRIAQGNDDIGLCGGHYRFAVEMHVKVTLVFGEPRALLRYCGEEVMQVAAGDPCGICLGGGLTSPTLVNLPCGHAFHTLCILKSFFKDTACPLCRHDLRDLVAAPWATPNSS</sequence>
<dbReference type="SUPFAM" id="SSF57850">
    <property type="entry name" value="RING/U-box"/>
    <property type="match status" value="1"/>
</dbReference>
<dbReference type="GO" id="GO:0008270">
    <property type="term" value="F:zinc ion binding"/>
    <property type="evidence" value="ECO:0007669"/>
    <property type="project" value="UniProtKB-KW"/>
</dbReference>
<dbReference type="PROSITE" id="PS50089">
    <property type="entry name" value="ZF_RING_2"/>
    <property type="match status" value="1"/>
</dbReference>